<gene>
    <name evidence="2" type="ORF">DGMP_30010</name>
</gene>
<evidence type="ECO:0000313" key="2">
    <source>
        <dbReference type="EMBL" id="BCL62308.1"/>
    </source>
</evidence>
<evidence type="ECO:0000313" key="3">
    <source>
        <dbReference type="Proteomes" id="UP000826725"/>
    </source>
</evidence>
<dbReference type="EMBL" id="AP024086">
    <property type="protein sequence ID" value="BCL62308.1"/>
    <property type="molecule type" value="Genomic_DNA"/>
</dbReference>
<accession>A0A8D5FJ36</accession>
<sequence>MIEIRTLDDIGILSETVDLECKLAAGKDGRGQLPVDFWPTYSAFANTHGGVILLGIKEKQRRFALHGISEPQRIITALFNHLNNPQKVSVNLLTEQDVKVIVIDNRNLIQVRVPPALRRQKPVFLRGNPLKGNTFRRLHDGDRPCSEETVKRMLAEQVEDARDSRILQGFGMDDIDPDSLFAYRQMLRTEKPGHIWLDEDDAGLLRLLKGWRRDRQTGEKGLTLAGLLMFGKWDAIQDGAPHYFVDYQERPEAKTELRWTDRLVPDGSWSGNLFDFYRRVYRKLIADLRVPFSLKDGQRQDDTPVHEAIREALVNTLVHADYSGRVSVLIVKRPDLFGFRNPGNMRIPAELAIQGGESDCRNRLIHQMFLMIGLGERAGSGVPKIYSGWKSGNWRPPALYEKDEPEQTLLELRMLDLFPREVLEMLRIKFGSAFDGLGDLERLILSSATIEGFVSHPRLLEMSTDHPHDVTMSLQRLVKKELLFSSGHGRGTVYHIQGLKAATPDEVFSDGTVLDSLKNSGQSSEGLIAEGLDMPIIHKLADIKPELVAELEGLAESARKSRRLSKNEMTQTVIELCHGRYLTLKVLGELLGRSEDYLRLKVLNPLVGKKLLRRAFPATPNDPRQAYTSVSQM</sequence>
<dbReference type="AlphaFoldDB" id="A0A8D5FJ36"/>
<protein>
    <recommendedName>
        <fullName evidence="1">Schlafen AlbA-2 domain-containing protein</fullName>
    </recommendedName>
</protein>
<reference evidence="2" key="1">
    <citation type="submission" date="2020-09" db="EMBL/GenBank/DDBJ databases">
        <title>Desulfogranum mesoprofundum gen. nov., sp. nov., a novel mesophilic, sulfate-reducing chemolithoautotroph isolated from a deep-sea hydrothermal vent chimney in the Suiyo Seamount.</title>
        <authorList>
            <person name="Hashimoto Y."/>
            <person name="Nakagawa S."/>
        </authorList>
    </citation>
    <scope>NUCLEOTIDE SEQUENCE</scope>
    <source>
        <strain evidence="2">KT2</strain>
    </source>
</reference>
<name>A0A8D5FJ36_9BACT</name>
<dbReference type="InterPro" id="IPR007421">
    <property type="entry name" value="Schlafen_AlbA_2_dom"/>
</dbReference>
<dbReference type="Pfam" id="PF04326">
    <property type="entry name" value="SLFN_AlbA_2"/>
    <property type="match status" value="1"/>
</dbReference>
<evidence type="ECO:0000259" key="1">
    <source>
        <dbReference type="Pfam" id="PF04326"/>
    </source>
</evidence>
<keyword evidence="3" id="KW-1185">Reference proteome</keyword>
<organism evidence="2 3">
    <name type="scientific">Desulfomarina profundi</name>
    <dbReference type="NCBI Taxonomy" id="2772557"/>
    <lineage>
        <taxon>Bacteria</taxon>
        <taxon>Pseudomonadati</taxon>
        <taxon>Thermodesulfobacteriota</taxon>
        <taxon>Desulfobulbia</taxon>
        <taxon>Desulfobulbales</taxon>
        <taxon>Desulfobulbaceae</taxon>
        <taxon>Desulfomarina</taxon>
    </lineage>
</organism>
<dbReference type="PANTHER" id="PTHR30595">
    <property type="entry name" value="GLPR-RELATED TRANSCRIPTIONAL REPRESSOR"/>
    <property type="match status" value="1"/>
</dbReference>
<dbReference type="PANTHER" id="PTHR30595:SF6">
    <property type="entry name" value="SCHLAFEN ALBA-2 DOMAIN-CONTAINING PROTEIN"/>
    <property type="match status" value="1"/>
</dbReference>
<feature type="domain" description="Schlafen AlbA-2" evidence="1">
    <location>
        <begin position="18"/>
        <end position="120"/>
    </location>
</feature>
<dbReference type="RefSeq" id="WP_268907450.1">
    <property type="nucleotide sequence ID" value="NZ_AP024086.1"/>
</dbReference>
<proteinExistence type="predicted"/>
<dbReference type="Proteomes" id="UP000826725">
    <property type="component" value="Chromosome"/>
</dbReference>
<dbReference type="KEGG" id="dbk:DGMP_30010"/>